<dbReference type="VEuPathDB" id="TriTrypDB:C4B63_31g55"/>
<sequence>MGSYENVGWKFVEEAVIRDKGYDEEIVLASILQSYFIRQGFVESLTALNEELRELQTMTRIGTTPMAEASATTETKEVTGRRVRRNGKGIFVNQEELRNDVVSHDDGRKNSNGSGKNSGIIHVSNDNKNNNTNNNNSVDCKGVETVLESMKKRKRLQLLCLNEQYEDAAASLPQGSVFIVKLLAMEAMKRARGDQSAALLFLCEKVSPLIADMSDAAMAHQIYVETLATITGTDATGCSEASPCRIAREVNESLLDDHEPSALHVLLSWSEWQAMAKAKEGGEGGRQFPFLVGMERP</sequence>
<proteinExistence type="predicted"/>
<dbReference type="VEuPathDB" id="TriTrypDB:TcCLB.511649.140"/>
<dbReference type="SMR" id="A0A2V2W0I9"/>
<evidence type="ECO:0000256" key="1">
    <source>
        <dbReference type="SAM" id="MobiDB-lite"/>
    </source>
</evidence>
<dbReference type="Proteomes" id="UP000246078">
    <property type="component" value="Unassembled WGS sequence"/>
</dbReference>
<dbReference type="EMBL" id="PRFC01000190">
    <property type="protein sequence ID" value="PWV02148.1"/>
    <property type="molecule type" value="Genomic_DNA"/>
</dbReference>
<dbReference type="VEuPathDB" id="TriTrypDB:TCSYLVIO_010527"/>
<organism evidence="2 3">
    <name type="scientific">Trypanosoma cruzi</name>
    <dbReference type="NCBI Taxonomy" id="5693"/>
    <lineage>
        <taxon>Eukaryota</taxon>
        <taxon>Discoba</taxon>
        <taxon>Euglenozoa</taxon>
        <taxon>Kinetoplastea</taxon>
        <taxon>Metakinetoplastina</taxon>
        <taxon>Trypanosomatida</taxon>
        <taxon>Trypanosomatidae</taxon>
        <taxon>Trypanosoma</taxon>
        <taxon>Schizotrypanum</taxon>
    </lineage>
</organism>
<dbReference type="VEuPathDB" id="TriTrypDB:TcYC6_0066280"/>
<dbReference type="VEuPathDB" id="TriTrypDB:TcCL_NonESM06778"/>
<reference evidence="2 3" key="1">
    <citation type="journal article" date="2018" name="Microb. Genom.">
        <title>Expanding an expanded genome: long-read sequencing of Trypanosoma cruzi.</title>
        <authorList>
            <person name="Berna L."/>
            <person name="Rodriguez M."/>
            <person name="Chiribao M.L."/>
            <person name="Parodi-Talice A."/>
            <person name="Pita S."/>
            <person name="Rijo G."/>
            <person name="Alvarez-Valin F."/>
            <person name="Robello C."/>
        </authorList>
    </citation>
    <scope>NUCLEOTIDE SEQUENCE [LARGE SCALE GENOMIC DNA]</scope>
    <source>
        <strain evidence="2 3">TCC</strain>
    </source>
</reference>
<protein>
    <submittedName>
        <fullName evidence="2">Uncharacterized protein</fullName>
    </submittedName>
</protein>
<dbReference type="VEuPathDB" id="TriTrypDB:TcG_04004"/>
<dbReference type="VEuPathDB" id="TriTrypDB:TCDM_06157"/>
<dbReference type="AlphaFoldDB" id="A0A2V2W0I9"/>
<evidence type="ECO:0000313" key="2">
    <source>
        <dbReference type="EMBL" id="PWV02148.1"/>
    </source>
</evidence>
<dbReference type="VEuPathDB" id="TriTrypDB:BCY84_10599"/>
<dbReference type="VEuPathDB" id="TriTrypDB:C3747_190g9"/>
<dbReference type="OrthoDB" id="270849at2759"/>
<name>A0A2V2W0I9_TRYCR</name>
<comment type="caution">
    <text evidence="2">The sequence shown here is derived from an EMBL/GenBank/DDBJ whole genome shotgun (WGS) entry which is preliminary data.</text>
</comment>
<evidence type="ECO:0000313" key="3">
    <source>
        <dbReference type="Proteomes" id="UP000246078"/>
    </source>
</evidence>
<feature type="region of interest" description="Disordered" evidence="1">
    <location>
        <begin position="101"/>
        <end position="137"/>
    </location>
</feature>
<dbReference type="VEuPathDB" id="TriTrypDB:ECC02_000760"/>
<accession>A0A2V2W0I9</accession>
<feature type="compositionally biased region" description="Low complexity" evidence="1">
    <location>
        <begin position="126"/>
        <end position="136"/>
    </location>
</feature>
<dbReference type="VEuPathDB" id="TriTrypDB:Tc_MARK_8894"/>
<gene>
    <name evidence="2" type="ORF">C3747_190g9</name>
</gene>
<dbReference type="VEuPathDB" id="TriTrypDB:TcCLB.507811.50"/>
<dbReference type="VEuPathDB" id="TriTrypDB:TcBrA4_0113970"/>